<feature type="transmembrane region" description="Helical" evidence="1">
    <location>
        <begin position="21"/>
        <end position="40"/>
    </location>
</feature>
<dbReference type="AlphaFoldDB" id="A0A098LIZ4"/>
<protein>
    <submittedName>
        <fullName evidence="2">Uncharacterized protein</fullName>
    </submittedName>
</protein>
<keyword evidence="1" id="KW-1133">Transmembrane helix</keyword>
<accession>A0A098LIZ4</accession>
<evidence type="ECO:0000313" key="2">
    <source>
        <dbReference type="EMBL" id="GAL86138.1"/>
    </source>
</evidence>
<gene>
    <name evidence="2" type="ORF">MYP_3367</name>
</gene>
<keyword evidence="1" id="KW-0472">Membrane</keyword>
<dbReference type="EMBL" id="BBLT01000006">
    <property type="protein sequence ID" value="GAL86138.1"/>
    <property type="molecule type" value="Genomic_DNA"/>
</dbReference>
<evidence type="ECO:0000313" key="3">
    <source>
        <dbReference type="Proteomes" id="UP000030185"/>
    </source>
</evidence>
<keyword evidence="3" id="KW-1185">Reference proteome</keyword>
<name>A0A098LIZ4_9BACT</name>
<evidence type="ECO:0000256" key="1">
    <source>
        <dbReference type="SAM" id="Phobius"/>
    </source>
</evidence>
<dbReference type="Proteomes" id="UP000030185">
    <property type="component" value="Unassembled WGS sequence"/>
</dbReference>
<reference evidence="2 3" key="1">
    <citation type="submission" date="2014-09" db="EMBL/GenBank/DDBJ databases">
        <title>Sporocytophaga myxococcoides PG-01 genome sequencing.</title>
        <authorList>
            <person name="Liu L."/>
            <person name="Gao P.J."/>
            <person name="Chen G.J."/>
            <person name="Wang L.S."/>
        </authorList>
    </citation>
    <scope>NUCLEOTIDE SEQUENCE [LARGE SCALE GENOMIC DNA]</scope>
    <source>
        <strain evidence="2 3">PG-01</strain>
    </source>
</reference>
<proteinExistence type="predicted"/>
<sequence length="53" mass="6156">MLIQFFYALKERFKIKQRVQVLGLLTIVLTLTFLKSNGLINFDELKGKDILIA</sequence>
<keyword evidence="1" id="KW-0812">Transmembrane</keyword>
<comment type="caution">
    <text evidence="2">The sequence shown here is derived from an EMBL/GenBank/DDBJ whole genome shotgun (WGS) entry which is preliminary data.</text>
</comment>
<organism evidence="2 3">
    <name type="scientific">Sporocytophaga myxococcoides</name>
    <dbReference type="NCBI Taxonomy" id="153721"/>
    <lineage>
        <taxon>Bacteria</taxon>
        <taxon>Pseudomonadati</taxon>
        <taxon>Bacteroidota</taxon>
        <taxon>Cytophagia</taxon>
        <taxon>Cytophagales</taxon>
        <taxon>Cytophagaceae</taxon>
        <taxon>Sporocytophaga</taxon>
    </lineage>
</organism>